<name>A0ABR1RUC3_9PEZI</name>
<dbReference type="SUPFAM" id="SSF81383">
    <property type="entry name" value="F-box domain"/>
    <property type="match status" value="1"/>
</dbReference>
<comment type="caution">
    <text evidence="1">The sequence shown here is derived from an EMBL/GenBank/DDBJ whole genome shotgun (WGS) entry which is preliminary data.</text>
</comment>
<accession>A0ABR1RUC3</accession>
<proteinExistence type="predicted"/>
<sequence>MKSRARDLPGSLLGRRRLAKASGRSKPRSTDCPSAARAVFSTWELLETILAHLDMRDLLLLQRVSVAFRDVIQNSTPLQQKMFFLPIAGETTAPGDGTVPNPLLMQAFFPLFIDALLPSSHPTVNTDTYHTGLRAAAAAWSEPQRRQDAFNRRGASWRSMLLSQPPPARLKYLNKVSAPRHRERLVAVSRDQPVRMGAVYDLAYYALWRTGAVRVRWQFYANLFDERGRPLPHEIFRAGGIEGPPGAAGLLDIRVEEDAGCASAAPVPHPSQFFPRWSRGSLTRLERLVYRTSKSVRERPRCQYLESEDYDRDAVAEAVLPEGAGIADTERLCRFDRW</sequence>
<keyword evidence="2" id="KW-1185">Reference proteome</keyword>
<evidence type="ECO:0008006" key="3">
    <source>
        <dbReference type="Google" id="ProtNLM"/>
    </source>
</evidence>
<dbReference type="EMBL" id="JAQQWI010000010">
    <property type="protein sequence ID" value="KAK8018139.1"/>
    <property type="molecule type" value="Genomic_DNA"/>
</dbReference>
<evidence type="ECO:0000313" key="1">
    <source>
        <dbReference type="EMBL" id="KAK8018139.1"/>
    </source>
</evidence>
<dbReference type="InterPro" id="IPR036047">
    <property type="entry name" value="F-box-like_dom_sf"/>
</dbReference>
<dbReference type="CDD" id="cd09917">
    <property type="entry name" value="F-box_SF"/>
    <property type="match status" value="1"/>
</dbReference>
<protein>
    <recommendedName>
        <fullName evidence="3">F-box domain-containing protein</fullName>
    </recommendedName>
</protein>
<reference evidence="1 2" key="1">
    <citation type="submission" date="2023-01" db="EMBL/GenBank/DDBJ databases">
        <title>Analysis of 21 Apiospora genomes using comparative genomics revels a genus with tremendous synthesis potential of carbohydrate active enzymes and secondary metabolites.</title>
        <authorList>
            <person name="Sorensen T."/>
        </authorList>
    </citation>
    <scope>NUCLEOTIDE SEQUENCE [LARGE SCALE GENOMIC DNA]</scope>
    <source>
        <strain evidence="1 2">CBS 20057</strain>
    </source>
</reference>
<organism evidence="1 2">
    <name type="scientific">Apiospora marii</name>
    <dbReference type="NCBI Taxonomy" id="335849"/>
    <lineage>
        <taxon>Eukaryota</taxon>
        <taxon>Fungi</taxon>
        <taxon>Dikarya</taxon>
        <taxon>Ascomycota</taxon>
        <taxon>Pezizomycotina</taxon>
        <taxon>Sordariomycetes</taxon>
        <taxon>Xylariomycetidae</taxon>
        <taxon>Amphisphaeriales</taxon>
        <taxon>Apiosporaceae</taxon>
        <taxon>Apiospora</taxon>
    </lineage>
</organism>
<dbReference type="Proteomes" id="UP001396898">
    <property type="component" value="Unassembled WGS sequence"/>
</dbReference>
<evidence type="ECO:0000313" key="2">
    <source>
        <dbReference type="Proteomes" id="UP001396898"/>
    </source>
</evidence>
<gene>
    <name evidence="1" type="ORF">PG991_007329</name>
</gene>